<reference evidence="11" key="1">
    <citation type="submission" date="2016-11" db="EMBL/GenBank/DDBJ databases">
        <authorList>
            <person name="Varghese N."/>
            <person name="Submissions S."/>
        </authorList>
    </citation>
    <scope>NUCLEOTIDE SEQUENCE [LARGE SCALE GENOMIC DNA]</scope>
    <source>
        <strain evidence="11">DSM 18829</strain>
    </source>
</reference>
<dbReference type="GO" id="GO:0098797">
    <property type="term" value="C:plasma membrane protein complex"/>
    <property type="evidence" value="ECO:0007669"/>
    <property type="project" value="TreeGrafter"/>
</dbReference>
<evidence type="ECO:0000256" key="4">
    <source>
        <dbReference type="ARBA" id="ARBA00022692"/>
    </source>
</evidence>
<evidence type="ECO:0000256" key="2">
    <source>
        <dbReference type="ARBA" id="ARBA00005236"/>
    </source>
</evidence>
<keyword evidence="6 7" id="KW-0472">Membrane</keyword>
<comment type="similarity">
    <text evidence="2">Belongs to the ABC-4 integral membrane protein family. LolC/E subfamily.</text>
</comment>
<feature type="transmembrane region" description="Helical" evidence="7">
    <location>
        <begin position="274"/>
        <end position="300"/>
    </location>
</feature>
<dbReference type="InterPro" id="IPR025857">
    <property type="entry name" value="MacB_PCD"/>
</dbReference>
<comment type="subcellular location">
    <subcellularLocation>
        <location evidence="1">Cell membrane</location>
        <topology evidence="1">Multi-pass membrane protein</topology>
    </subcellularLocation>
</comment>
<keyword evidence="4 7" id="KW-0812">Transmembrane</keyword>
<dbReference type="RefSeq" id="WP_073307720.1">
    <property type="nucleotide sequence ID" value="NZ_FQZI01000001.1"/>
</dbReference>
<evidence type="ECO:0000259" key="8">
    <source>
        <dbReference type="Pfam" id="PF02687"/>
    </source>
</evidence>
<evidence type="ECO:0000259" key="9">
    <source>
        <dbReference type="Pfam" id="PF12704"/>
    </source>
</evidence>
<dbReference type="PANTHER" id="PTHR30489">
    <property type="entry name" value="LIPOPROTEIN-RELEASING SYSTEM TRANSMEMBRANE PROTEIN LOLE"/>
    <property type="match status" value="1"/>
</dbReference>
<feature type="transmembrane region" description="Helical" evidence="7">
    <location>
        <begin position="321"/>
        <end position="348"/>
    </location>
</feature>
<keyword evidence="11" id="KW-1185">Reference proteome</keyword>
<evidence type="ECO:0000256" key="1">
    <source>
        <dbReference type="ARBA" id="ARBA00004651"/>
    </source>
</evidence>
<evidence type="ECO:0000256" key="7">
    <source>
        <dbReference type="SAM" id="Phobius"/>
    </source>
</evidence>
<evidence type="ECO:0000313" key="11">
    <source>
        <dbReference type="Proteomes" id="UP000184488"/>
    </source>
</evidence>
<feature type="transmembrane region" description="Helical" evidence="7">
    <location>
        <begin position="21"/>
        <end position="46"/>
    </location>
</feature>
<name>A0A1M6AGI4_9FLAO</name>
<gene>
    <name evidence="10" type="ORF">SAMN05444363_0204</name>
</gene>
<dbReference type="STRING" id="415425.SAMN05444363_0204"/>
<protein>
    <submittedName>
        <fullName evidence="10">Lipoprotein-releasing system permease protein</fullName>
    </submittedName>
</protein>
<accession>A0A1M6AGI4</accession>
<dbReference type="Pfam" id="PF12704">
    <property type="entry name" value="MacB_PCD"/>
    <property type="match status" value="1"/>
</dbReference>
<sequence>MSFSYYIAKRYLRTSSKNNAINIITRIASLGIVVGSMCLFVVLSVFSGLKDFSLSFSNDFDPDLKIIPKYGKTLTITEEQRLKTKATKGIKFYSQTIEEKVLFLYKGKEQVAFIKGVDNQYNLVNNIQKTLYQGQWLTPQTPQVVIGNGISQKLSMGLFDINNSFEIYVPRPGKGAITSAETAFNRSTLIPVGIYAINDELDSKYVFADLQLTQELLEFKKNQVTAIEINLDSLANEKKIVTRLTTIFGEENVLIKNRAQLNDSLHKMLNTENAAIYLIFTLVIIMTLFTLAGAIIMMILDKQNNLKTLFSVGMNIKEIQNVFLLQGTLLTVVGGLIGILLGIIIVFIQQHFKVVMITESLPYPVIFNFTNVFIVFFTIFFLGFLASYIASSRVTKKLMM</sequence>
<feature type="domain" description="MacB-like periplasmic core" evidence="9">
    <location>
        <begin position="27"/>
        <end position="245"/>
    </location>
</feature>
<evidence type="ECO:0000256" key="3">
    <source>
        <dbReference type="ARBA" id="ARBA00022475"/>
    </source>
</evidence>
<dbReference type="GO" id="GO:0044874">
    <property type="term" value="P:lipoprotein localization to outer membrane"/>
    <property type="evidence" value="ECO:0007669"/>
    <property type="project" value="TreeGrafter"/>
</dbReference>
<organism evidence="10 11">
    <name type="scientific">Flavobacterium terrae</name>
    <dbReference type="NCBI Taxonomy" id="415425"/>
    <lineage>
        <taxon>Bacteria</taxon>
        <taxon>Pseudomonadati</taxon>
        <taxon>Bacteroidota</taxon>
        <taxon>Flavobacteriia</taxon>
        <taxon>Flavobacteriales</taxon>
        <taxon>Flavobacteriaceae</taxon>
        <taxon>Flavobacterium</taxon>
    </lineage>
</organism>
<proteinExistence type="inferred from homology"/>
<evidence type="ECO:0000256" key="6">
    <source>
        <dbReference type="ARBA" id="ARBA00023136"/>
    </source>
</evidence>
<keyword evidence="10" id="KW-0449">Lipoprotein</keyword>
<dbReference type="Pfam" id="PF02687">
    <property type="entry name" value="FtsX"/>
    <property type="match status" value="1"/>
</dbReference>
<feature type="domain" description="ABC3 transporter permease C-terminal" evidence="8">
    <location>
        <begin position="278"/>
        <end position="397"/>
    </location>
</feature>
<dbReference type="OrthoDB" id="1522724at2"/>
<evidence type="ECO:0000256" key="5">
    <source>
        <dbReference type="ARBA" id="ARBA00022989"/>
    </source>
</evidence>
<feature type="transmembrane region" description="Helical" evidence="7">
    <location>
        <begin position="368"/>
        <end position="390"/>
    </location>
</feature>
<keyword evidence="5 7" id="KW-1133">Transmembrane helix</keyword>
<dbReference type="InterPro" id="IPR051447">
    <property type="entry name" value="Lipoprotein-release_system"/>
</dbReference>
<dbReference type="Proteomes" id="UP000184488">
    <property type="component" value="Unassembled WGS sequence"/>
</dbReference>
<dbReference type="InterPro" id="IPR003838">
    <property type="entry name" value="ABC3_permease_C"/>
</dbReference>
<dbReference type="AlphaFoldDB" id="A0A1M6AGI4"/>
<keyword evidence="3" id="KW-1003">Cell membrane</keyword>
<evidence type="ECO:0000313" key="10">
    <source>
        <dbReference type="EMBL" id="SHI35589.1"/>
    </source>
</evidence>
<dbReference type="PANTHER" id="PTHR30489:SF0">
    <property type="entry name" value="LIPOPROTEIN-RELEASING SYSTEM TRANSMEMBRANE PROTEIN LOLE"/>
    <property type="match status" value="1"/>
</dbReference>
<dbReference type="EMBL" id="FQZI01000001">
    <property type="protein sequence ID" value="SHI35589.1"/>
    <property type="molecule type" value="Genomic_DNA"/>
</dbReference>